<name>A0AAE0K6M6_9PEZI</name>
<protein>
    <recommendedName>
        <fullName evidence="6">Mid2 domain-containing protein</fullName>
    </recommendedName>
</protein>
<evidence type="ECO:0000256" key="2">
    <source>
        <dbReference type="SAM" id="Phobius"/>
    </source>
</evidence>
<dbReference type="EMBL" id="JAULSW010000009">
    <property type="protein sequence ID" value="KAK3370280.1"/>
    <property type="molecule type" value="Genomic_DNA"/>
</dbReference>
<comment type="caution">
    <text evidence="4">The sequence shown here is derived from an EMBL/GenBank/DDBJ whole genome shotgun (WGS) entry which is preliminary data.</text>
</comment>
<feature type="transmembrane region" description="Helical" evidence="2">
    <location>
        <begin position="243"/>
        <end position="265"/>
    </location>
</feature>
<feature type="compositionally biased region" description="Polar residues" evidence="1">
    <location>
        <begin position="405"/>
        <end position="430"/>
    </location>
</feature>
<dbReference type="Proteomes" id="UP001285441">
    <property type="component" value="Unassembled WGS sequence"/>
</dbReference>
<keyword evidence="3" id="KW-0732">Signal</keyword>
<evidence type="ECO:0000313" key="4">
    <source>
        <dbReference type="EMBL" id="KAK3370280.1"/>
    </source>
</evidence>
<feature type="region of interest" description="Disordered" evidence="1">
    <location>
        <begin position="270"/>
        <end position="297"/>
    </location>
</feature>
<feature type="compositionally biased region" description="Basic and acidic residues" evidence="1">
    <location>
        <begin position="361"/>
        <end position="373"/>
    </location>
</feature>
<evidence type="ECO:0000256" key="1">
    <source>
        <dbReference type="SAM" id="MobiDB-lite"/>
    </source>
</evidence>
<reference evidence="4" key="1">
    <citation type="journal article" date="2023" name="Mol. Phylogenet. Evol.">
        <title>Genome-scale phylogeny and comparative genomics of the fungal order Sordariales.</title>
        <authorList>
            <person name="Hensen N."/>
            <person name="Bonometti L."/>
            <person name="Westerberg I."/>
            <person name="Brannstrom I.O."/>
            <person name="Guillou S."/>
            <person name="Cros-Aarteil S."/>
            <person name="Calhoun S."/>
            <person name="Haridas S."/>
            <person name="Kuo A."/>
            <person name="Mondo S."/>
            <person name="Pangilinan J."/>
            <person name="Riley R."/>
            <person name="LaButti K."/>
            <person name="Andreopoulos B."/>
            <person name="Lipzen A."/>
            <person name="Chen C."/>
            <person name="Yan M."/>
            <person name="Daum C."/>
            <person name="Ng V."/>
            <person name="Clum A."/>
            <person name="Steindorff A."/>
            <person name="Ohm R.A."/>
            <person name="Martin F."/>
            <person name="Silar P."/>
            <person name="Natvig D.O."/>
            <person name="Lalanne C."/>
            <person name="Gautier V."/>
            <person name="Ament-Velasquez S.L."/>
            <person name="Kruys A."/>
            <person name="Hutchinson M.I."/>
            <person name="Powell A.J."/>
            <person name="Barry K."/>
            <person name="Miller A.N."/>
            <person name="Grigoriev I.V."/>
            <person name="Debuchy R."/>
            <person name="Gladieux P."/>
            <person name="Hiltunen Thoren M."/>
            <person name="Johannesson H."/>
        </authorList>
    </citation>
    <scope>NUCLEOTIDE SEQUENCE</scope>
    <source>
        <strain evidence="4">CBS 232.78</strain>
    </source>
</reference>
<keyword evidence="2" id="KW-0472">Membrane</keyword>
<gene>
    <name evidence="4" type="ORF">B0H63DRAFT_313061</name>
</gene>
<feature type="compositionally biased region" description="Polar residues" evidence="1">
    <location>
        <begin position="325"/>
        <end position="334"/>
    </location>
</feature>
<feature type="region of interest" description="Disordered" evidence="1">
    <location>
        <begin position="319"/>
        <end position="430"/>
    </location>
</feature>
<feature type="chain" id="PRO_5041929128" description="Mid2 domain-containing protein" evidence="3">
    <location>
        <begin position="20"/>
        <end position="430"/>
    </location>
</feature>
<reference evidence="4" key="2">
    <citation type="submission" date="2023-06" db="EMBL/GenBank/DDBJ databases">
        <authorList>
            <consortium name="Lawrence Berkeley National Laboratory"/>
            <person name="Haridas S."/>
            <person name="Hensen N."/>
            <person name="Bonometti L."/>
            <person name="Westerberg I."/>
            <person name="Brannstrom I.O."/>
            <person name="Guillou S."/>
            <person name="Cros-Aarteil S."/>
            <person name="Calhoun S."/>
            <person name="Kuo A."/>
            <person name="Mondo S."/>
            <person name="Pangilinan J."/>
            <person name="Riley R."/>
            <person name="LaButti K."/>
            <person name="Andreopoulos B."/>
            <person name="Lipzen A."/>
            <person name="Chen C."/>
            <person name="Yanf M."/>
            <person name="Daum C."/>
            <person name="Ng V."/>
            <person name="Clum A."/>
            <person name="Steindorff A."/>
            <person name="Ohm R."/>
            <person name="Martin F."/>
            <person name="Silar P."/>
            <person name="Natvig D."/>
            <person name="Lalanne C."/>
            <person name="Gautier V."/>
            <person name="Ament-velasquez S.L."/>
            <person name="Kruys A."/>
            <person name="Hutchinson M.I."/>
            <person name="Powell A.J."/>
            <person name="Barry K."/>
            <person name="Miller A.N."/>
            <person name="Grigoriev I.V."/>
            <person name="Debuchy R."/>
            <person name="Gladieux P."/>
            <person name="Thoren M.H."/>
            <person name="Johannesson H."/>
        </authorList>
    </citation>
    <scope>NUCLEOTIDE SEQUENCE</scope>
    <source>
        <strain evidence="4">CBS 232.78</strain>
    </source>
</reference>
<evidence type="ECO:0008006" key="6">
    <source>
        <dbReference type="Google" id="ProtNLM"/>
    </source>
</evidence>
<proteinExistence type="predicted"/>
<accession>A0AAE0K6M6</accession>
<evidence type="ECO:0000313" key="5">
    <source>
        <dbReference type="Proteomes" id="UP001285441"/>
    </source>
</evidence>
<keyword evidence="2" id="KW-1133">Transmembrane helix</keyword>
<keyword evidence="2" id="KW-0812">Transmembrane</keyword>
<sequence>MAALVRILAAGWLLAGAAAVVNERFPLQAMETGPALSPRYYEAWPANPLGRRQTQCSPGNHPCDEIGAAGTTACCGNDQYCIINPTATTLAGCCRIGATCGPCAQNQVQCPSTTTITNSGTVLTSVVPACCSRRCTDTSMYGCPTLIGTGCCPNGMACLPGNVCASTVTPTSSTKPLVAPIPEGCTTSQIACPSSLGGGCCAVTQSCTFINNAAHCAEITVTPTGSGIAQITPSAELGTGAKAGIAVGVVVAAGLIIGAATWFCLRKRRRSETASSSHRPRPRPGALVGGREMSDDTTDIVSRGGPLPGMVHDYFGPSAVPGPYTETQNTSAMTTPGIDGQRGGVPLQPDNPDDIVVPIEIDSRERASPEEQQPRSPGSAATTPPALYGSHTPSAAPGRFELYGSSPSGHVSPNTPSPFTATSQTPPHRY</sequence>
<dbReference type="AlphaFoldDB" id="A0AAE0K6M6"/>
<feature type="signal peptide" evidence="3">
    <location>
        <begin position="1"/>
        <end position="19"/>
    </location>
</feature>
<keyword evidence="5" id="KW-1185">Reference proteome</keyword>
<evidence type="ECO:0000256" key="3">
    <source>
        <dbReference type="SAM" id="SignalP"/>
    </source>
</evidence>
<organism evidence="4 5">
    <name type="scientific">Podospora didyma</name>
    <dbReference type="NCBI Taxonomy" id="330526"/>
    <lineage>
        <taxon>Eukaryota</taxon>
        <taxon>Fungi</taxon>
        <taxon>Dikarya</taxon>
        <taxon>Ascomycota</taxon>
        <taxon>Pezizomycotina</taxon>
        <taxon>Sordariomycetes</taxon>
        <taxon>Sordariomycetidae</taxon>
        <taxon>Sordariales</taxon>
        <taxon>Podosporaceae</taxon>
        <taxon>Podospora</taxon>
    </lineage>
</organism>